<dbReference type="RefSeq" id="WP_003513657.1">
    <property type="nucleotide sequence ID" value="NZ_CP013828.1"/>
</dbReference>
<dbReference type="PANTHER" id="PTHR42732:SF1">
    <property type="entry name" value="BETA-MANNOSIDASE"/>
    <property type="match status" value="1"/>
</dbReference>
<gene>
    <name evidence="7" type="ORF">M972_112985</name>
</gene>
<dbReference type="PROSITE" id="PS00018">
    <property type="entry name" value="EF_HAND_1"/>
    <property type="match status" value="2"/>
</dbReference>
<dbReference type="InterPro" id="IPR006104">
    <property type="entry name" value="Glyco_hydro_2_N"/>
</dbReference>
<accession>A0AB36TK20</accession>
<dbReference type="GO" id="GO:0004553">
    <property type="term" value="F:hydrolase activity, hydrolyzing O-glycosyl compounds"/>
    <property type="evidence" value="ECO:0007669"/>
    <property type="project" value="InterPro"/>
</dbReference>
<dbReference type="PRINTS" id="PR00132">
    <property type="entry name" value="GLHYDRLASE2"/>
</dbReference>
<dbReference type="InterPro" id="IPR036156">
    <property type="entry name" value="Beta-gal/glucu_dom_sf"/>
</dbReference>
<dbReference type="SUPFAM" id="SSF51445">
    <property type="entry name" value="(Trans)glycosidases"/>
    <property type="match status" value="1"/>
</dbReference>
<dbReference type="Gene3D" id="1.10.1330.10">
    <property type="entry name" value="Dockerin domain"/>
    <property type="match status" value="1"/>
</dbReference>
<dbReference type="PROSITE" id="PS00608">
    <property type="entry name" value="GLYCOSYL_HYDROL_F2_2"/>
    <property type="match status" value="1"/>
</dbReference>
<comment type="caution">
    <text evidence="7">The sequence shown here is derived from an EMBL/GenBank/DDBJ whole genome shotgun (WGS) entry which is preliminary data.</text>
</comment>
<dbReference type="SUPFAM" id="SSF49785">
    <property type="entry name" value="Galactose-binding domain-like"/>
    <property type="match status" value="2"/>
</dbReference>
<proteinExistence type="inferred from homology"/>
<evidence type="ECO:0000259" key="6">
    <source>
        <dbReference type="PROSITE" id="PS51766"/>
    </source>
</evidence>
<dbReference type="Gene3D" id="2.60.120.260">
    <property type="entry name" value="Galactose-binding domain-like"/>
    <property type="match status" value="2"/>
</dbReference>
<evidence type="ECO:0000313" key="7">
    <source>
        <dbReference type="EMBL" id="PFH04158.1"/>
    </source>
</evidence>
<dbReference type="InterPro" id="IPR006103">
    <property type="entry name" value="Glyco_hydro_2_cat"/>
</dbReference>
<dbReference type="Pfam" id="PF00404">
    <property type="entry name" value="Dockerin_1"/>
    <property type="match status" value="1"/>
</dbReference>
<dbReference type="Pfam" id="PF16355">
    <property type="entry name" value="DUF4982"/>
    <property type="match status" value="1"/>
</dbReference>
<organism evidence="7 8">
    <name type="scientific">Acetivibrio thermocellus AD2</name>
    <dbReference type="NCBI Taxonomy" id="1138384"/>
    <lineage>
        <taxon>Bacteria</taxon>
        <taxon>Bacillati</taxon>
        <taxon>Bacillota</taxon>
        <taxon>Clostridia</taxon>
        <taxon>Eubacteriales</taxon>
        <taxon>Oscillospiraceae</taxon>
        <taxon>Acetivibrio</taxon>
    </lineage>
</organism>
<dbReference type="SUPFAM" id="SSF63446">
    <property type="entry name" value="Type I dockerin domain"/>
    <property type="match status" value="1"/>
</dbReference>
<dbReference type="InterPro" id="IPR018247">
    <property type="entry name" value="EF_Hand_1_Ca_BS"/>
</dbReference>
<keyword evidence="3" id="KW-0378">Hydrolase</keyword>
<dbReference type="SUPFAM" id="SSF49303">
    <property type="entry name" value="beta-Galactosidase/glucuronidase domain"/>
    <property type="match status" value="1"/>
</dbReference>
<dbReference type="InterPro" id="IPR017853">
    <property type="entry name" value="GH"/>
</dbReference>
<evidence type="ECO:0000259" key="5">
    <source>
        <dbReference type="PROSITE" id="PS51175"/>
    </source>
</evidence>
<dbReference type="InterPro" id="IPR023232">
    <property type="entry name" value="Glyco_hydro_2_AS"/>
</dbReference>
<dbReference type="Gene3D" id="3.20.20.80">
    <property type="entry name" value="Glycosidases"/>
    <property type="match status" value="1"/>
</dbReference>
<dbReference type="Pfam" id="PF02837">
    <property type="entry name" value="Glyco_hydro_2_N"/>
    <property type="match status" value="1"/>
</dbReference>
<dbReference type="InterPro" id="IPR006584">
    <property type="entry name" value="Cellulose-bd_IV"/>
</dbReference>
<dbReference type="Pfam" id="PF03422">
    <property type="entry name" value="CBM_6"/>
    <property type="match status" value="1"/>
</dbReference>
<dbReference type="InterPro" id="IPR051913">
    <property type="entry name" value="GH2_Domain-Containing"/>
</dbReference>
<dbReference type="InterPro" id="IPR005084">
    <property type="entry name" value="CBM6"/>
</dbReference>
<dbReference type="SMART" id="SM00606">
    <property type="entry name" value="CBD_IV"/>
    <property type="match status" value="1"/>
</dbReference>
<dbReference type="PANTHER" id="PTHR42732">
    <property type="entry name" value="BETA-GALACTOSIDASE"/>
    <property type="match status" value="1"/>
</dbReference>
<dbReference type="InterPro" id="IPR040605">
    <property type="entry name" value="Glyco_hydro2_dom5"/>
</dbReference>
<dbReference type="InterPro" id="IPR006101">
    <property type="entry name" value="Glyco_hydro_2"/>
</dbReference>
<dbReference type="InterPro" id="IPR008979">
    <property type="entry name" value="Galactose-bd-like_sf"/>
</dbReference>
<dbReference type="Pfam" id="PF00703">
    <property type="entry name" value="Glyco_hydro_2"/>
    <property type="match status" value="1"/>
</dbReference>
<keyword evidence="2" id="KW-0732">Signal</keyword>
<dbReference type="PROSITE" id="PS00448">
    <property type="entry name" value="CLOS_CELLULOSOME_RPT"/>
    <property type="match status" value="1"/>
</dbReference>
<dbReference type="InterPro" id="IPR032311">
    <property type="entry name" value="DUF4982"/>
</dbReference>
<dbReference type="AlphaFoldDB" id="A0AB36TK20"/>
<dbReference type="InterPro" id="IPR036439">
    <property type="entry name" value="Dockerin_dom_sf"/>
</dbReference>
<dbReference type="PROSITE" id="PS51175">
    <property type="entry name" value="CBM6"/>
    <property type="match status" value="1"/>
</dbReference>
<evidence type="ECO:0000256" key="3">
    <source>
        <dbReference type="ARBA" id="ARBA00022801"/>
    </source>
</evidence>
<reference evidence="7 8" key="1">
    <citation type="submission" date="2017-09" db="EMBL/GenBank/DDBJ databases">
        <title>Evaluation of Pacific Biosciences Sequencing Technology to Finishing C. thermocellum Genome Sequences.</title>
        <authorList>
            <person name="Brown S."/>
        </authorList>
    </citation>
    <scope>NUCLEOTIDE SEQUENCE [LARGE SCALE GENOMIC DNA]</scope>
    <source>
        <strain evidence="7 8">AD2</strain>
    </source>
</reference>
<protein>
    <submittedName>
        <fullName evidence="7">Beta-galactosidase</fullName>
    </submittedName>
</protein>
<dbReference type="Gene3D" id="2.60.40.10">
    <property type="entry name" value="Immunoglobulins"/>
    <property type="match status" value="3"/>
</dbReference>
<evidence type="ECO:0000256" key="4">
    <source>
        <dbReference type="ARBA" id="ARBA00023295"/>
    </source>
</evidence>
<dbReference type="SUPFAM" id="SSF49373">
    <property type="entry name" value="Invasin/intimin cell-adhesion fragments"/>
    <property type="match status" value="1"/>
</dbReference>
<name>A0AB36TK20_ACETH</name>
<dbReference type="InterPro" id="IPR013783">
    <property type="entry name" value="Ig-like_fold"/>
</dbReference>
<dbReference type="PROSITE" id="PS51766">
    <property type="entry name" value="DOCKERIN"/>
    <property type="match status" value="1"/>
</dbReference>
<evidence type="ECO:0000313" key="8">
    <source>
        <dbReference type="Proteomes" id="UP000223596"/>
    </source>
</evidence>
<dbReference type="CDD" id="cd04084">
    <property type="entry name" value="CBM6_xylanase-like"/>
    <property type="match status" value="1"/>
</dbReference>
<dbReference type="Pfam" id="PF18565">
    <property type="entry name" value="Glyco_hydro2_C5"/>
    <property type="match status" value="1"/>
</dbReference>
<keyword evidence="4" id="KW-0326">Glycosidase</keyword>
<dbReference type="Pfam" id="PF02836">
    <property type="entry name" value="Glyco_hydro_2_C"/>
    <property type="match status" value="1"/>
</dbReference>
<dbReference type="InterPro" id="IPR016134">
    <property type="entry name" value="Dockerin_dom"/>
</dbReference>
<evidence type="ECO:0000256" key="2">
    <source>
        <dbReference type="ARBA" id="ARBA00022729"/>
    </source>
</evidence>
<comment type="similarity">
    <text evidence="1">Belongs to the glycosyl hydrolase 2 family.</text>
</comment>
<dbReference type="InterPro" id="IPR006102">
    <property type="entry name" value="Ig-like_GH2"/>
</dbReference>
<dbReference type="CDD" id="cd14256">
    <property type="entry name" value="Dockerin_I"/>
    <property type="match status" value="1"/>
</dbReference>
<dbReference type="GO" id="GO:0000272">
    <property type="term" value="P:polysaccharide catabolic process"/>
    <property type="evidence" value="ECO:0007669"/>
    <property type="project" value="InterPro"/>
</dbReference>
<evidence type="ECO:0000256" key="1">
    <source>
        <dbReference type="ARBA" id="ARBA00007401"/>
    </source>
</evidence>
<feature type="domain" description="Dockerin" evidence="6">
    <location>
        <begin position="947"/>
        <end position="1015"/>
    </location>
</feature>
<dbReference type="GO" id="GO:0030246">
    <property type="term" value="F:carbohydrate binding"/>
    <property type="evidence" value="ECO:0007669"/>
    <property type="project" value="InterPro"/>
</dbReference>
<sequence length="1019" mass="112643">MKKRAILSMLLVLSLILVGIPELQYPVMAASIELKGTDIYNGLRGQSFNEGWKFYKGDVNNGQSINYDDSNWSDVTLPHDWSIFNSFNQRSPAGDGGGYLDGGIGWYRKTFTVPSDYSGKKVFIQFDGAYMNSQVWINGTYLGIRPYGYSSFEYDLTPYLNIGGKNVIAVKINNNQPNSRWYSGSGIYRNVWLTVLDPVHVDYCGMFITTPNVSRDSATANVSTKVVNQGNSEKTVSLKTIIMDANGNQVASDTSSAVNISAGSDYTFNQNLTVSNPNLWSPDSPYLYMVQTQVIVDGKVADTYKSTMGFRYLNFSSTTGFSLNGVKTKIKGVCMHHDLGALGAAVNYRAIERQLQIMKEMGCNAIRTAHNPPDPQVLEICDRLGLMVMDEAFDCWETGKTANDYHLYFKDWAKRDLQDMVKRDRNHPSVIMWSIGNEIPNATVETATKLKNWVKEIDPTRPVTWGCFAINMSDDTYKRIASVLDLVGYNYFPFMYDQGHKEHPEWIMFGSETSSAVRSRGVYKTPTNQNILTGNDNQCSSYDNSVVAWGNSAESSYYEINRRDYMLGEFVWTGFDYIGEPTPYKWPSKSSYFGIVDTCGFPKDIYYFYQSKWSDKPMVHILPHWNWSNGTTVEVWAYSNCDTVELFLNGTSLGVKSMGNNGHVSWNVPWVPGTLRAKAVKGNIVVYDEVTTAGNPAKIQLKPDRTTITADGKDLVFIETDIVDSNGVLVPTASNTVNFSISGPGVIVGVDNGNAASLEPYKANSRQAFNGKCLVIVQATKTNGTIIVTASSNGLESDRVIIKTTGGEPEPTPVPRSAFTRIEAESYDAQSGIQTEDCSEGGKDVGYIENGDFVVYKAIDFGRGAASFKARVASATSGGNIELRIDSIDGPVVGICPVAGTGGWQEWADATCEVSDLKGVHDLYLKFTGGSGYLLNVNWFTFVEGNSDEDLGDLNGDGKVNSTDLQLMKMHVLRQRQLTGTSLLNADVNRDGKVDSTDVALLKRYILRQISSFDDYARS</sequence>
<dbReference type="Proteomes" id="UP000223596">
    <property type="component" value="Unassembled WGS sequence"/>
</dbReference>
<feature type="domain" description="CBM6" evidence="5">
    <location>
        <begin position="820"/>
        <end position="943"/>
    </location>
</feature>
<dbReference type="InterPro" id="IPR008964">
    <property type="entry name" value="Invasin/intimin_cell_adhesion"/>
</dbReference>
<dbReference type="InterPro" id="IPR002105">
    <property type="entry name" value="Dockerin_1_rpt"/>
</dbReference>
<dbReference type="EMBL" id="PDBW01000001">
    <property type="protein sequence ID" value="PFH04158.1"/>
    <property type="molecule type" value="Genomic_DNA"/>
</dbReference>